<dbReference type="Proteomes" id="UP000031271">
    <property type="component" value="Chromosome"/>
</dbReference>
<reference evidence="1 2" key="2">
    <citation type="journal article" name="Genome Announc.">
        <title>Complete Genome Sequence of Pseudomonas balearica DSM 6083T.</title>
        <authorList>
            <person name="Bennasar-Figueras A."/>
            <person name="Salva-Serra F."/>
            <person name="Jaen-Luchoro D."/>
            <person name="Segui C."/>
            <person name="Aliaga F."/>
            <person name="Busquets A."/>
            <person name="Gomila M."/>
            <person name="Moore E.R."/>
            <person name="Lalucat J."/>
        </authorList>
    </citation>
    <scope>NUCLEOTIDE SEQUENCE [LARGE SCALE GENOMIC DNA]</scope>
    <source>
        <strain evidence="2">DSM 6083</strain>
    </source>
</reference>
<gene>
    <name evidence="1" type="ORF">CL52_03110</name>
</gene>
<dbReference type="AlphaFoldDB" id="A0A8D3Y4T0"/>
<accession>A0A8D3Y4T0</accession>
<evidence type="ECO:0000313" key="2">
    <source>
        <dbReference type="Proteomes" id="UP000031271"/>
    </source>
</evidence>
<organism evidence="1 2">
    <name type="scientific">Stutzerimonas balearica DSM 6083</name>
    <dbReference type="NCBI Taxonomy" id="1123016"/>
    <lineage>
        <taxon>Bacteria</taxon>
        <taxon>Pseudomonadati</taxon>
        <taxon>Pseudomonadota</taxon>
        <taxon>Gammaproteobacteria</taxon>
        <taxon>Pseudomonadales</taxon>
        <taxon>Pseudomonadaceae</taxon>
        <taxon>Stutzerimonas</taxon>
    </lineage>
</organism>
<proteinExistence type="predicted"/>
<protein>
    <recommendedName>
        <fullName evidence="3">Phage integrase family protein</fullName>
    </recommendedName>
</protein>
<name>A0A8D3Y4T0_9GAMM</name>
<evidence type="ECO:0000313" key="1">
    <source>
        <dbReference type="EMBL" id="AJE17361.1"/>
    </source>
</evidence>
<sequence>MKLGEDIDFIQKRMHHESRETTENYLKLFNMTHEKVIAQEVWEKKLFNGNYEVMKLTVQE</sequence>
<reference evidence="2" key="1">
    <citation type="submission" date="2014-03" db="EMBL/GenBank/DDBJ databases">
        <title>Complete genome of Pseudomonas balearica DSM 6083T, a sewage water isolate from an enrichment with 2-methylnaphthalene.</title>
        <authorList>
            <person name="Salva-Serra F."/>
            <person name="Jaen-Luchoro D."/>
            <person name="Busquets A."/>
            <person name="Pena A."/>
            <person name="Gomila M."/>
            <person name="Bosch R."/>
            <person name="Nogales B."/>
            <person name="Garcia-Valdes E."/>
            <person name="Lalucat J."/>
            <person name="Bennasar A."/>
        </authorList>
    </citation>
    <scope>NUCLEOTIDE SEQUENCE [LARGE SCALE GENOMIC DNA]</scope>
    <source>
        <strain evidence="2">DSM 6083</strain>
    </source>
</reference>
<dbReference type="KEGG" id="pbm:CL52_03110"/>
<dbReference type="EMBL" id="CP007511">
    <property type="protein sequence ID" value="AJE17361.1"/>
    <property type="molecule type" value="Genomic_DNA"/>
</dbReference>
<evidence type="ECO:0008006" key="3">
    <source>
        <dbReference type="Google" id="ProtNLM"/>
    </source>
</evidence>